<evidence type="ECO:0000313" key="5">
    <source>
        <dbReference type="EMBL" id="CCC53188.1"/>
    </source>
</evidence>
<sequence length="476" mass="54327">MLQGCDSAKSFLEKLKLGGSAVASIDNNAPPDDDGVVVRRVERQYASEPLTALGLKLTDDGEVLSVDADSPCATANVPSQYMIIAVNNHFVGNRSDFEDIASQHLTLIIKLQSTGAMSELLARILDEEERMCTDGEDTYVNTNDFLKNTPRYGFLSAEHPMFLRWNNRLQTQREARQLLRQATRKAEKDREEEAFEMLKREAEAKEAMLQQQQREQDQHLQCQPNENHRSIEEGKIYACEPPKQRGDEFLLKRVQDESAFGSTGKKEGMDSLGESASPEELLKLIGAEPSEEKNQKFVMSDEIDIVRFFMIPTEEYILSNGLRVTLSLKQRSGPLPNPPPGKPPKGIRALLVNRSSEVSAPILPSNSEVTCAFCYMPGHVEENCMEKKEQERKLALVPKERQICRDYLKGRCSRSDCLMKHVPSPTRKKRSRSKGRDRGRRKKSKDKHRRSSRKRRHRSRDKSRKRASSDRKRRKR</sequence>
<gene>
    <name evidence="5" type="ORF">TVY486_1106720</name>
</gene>
<dbReference type="OMA" id="PLFRRYN"/>
<dbReference type="EMBL" id="HE573027">
    <property type="protein sequence ID" value="CCC53188.1"/>
    <property type="molecule type" value="Genomic_DNA"/>
</dbReference>
<dbReference type="VEuPathDB" id="TriTrypDB:TvY486_1106720"/>
<dbReference type="PROSITE" id="PS50103">
    <property type="entry name" value="ZF_C3H1"/>
    <property type="match status" value="1"/>
</dbReference>
<name>G0UBJ2_TRYVY</name>
<dbReference type="SMART" id="SM00356">
    <property type="entry name" value="ZnF_C3H1"/>
    <property type="match status" value="1"/>
</dbReference>
<feature type="zinc finger region" description="C3H1-type" evidence="1">
    <location>
        <begin position="398"/>
        <end position="424"/>
    </location>
</feature>
<dbReference type="AlphaFoldDB" id="G0UBJ2"/>
<feature type="domain" description="C3H1-type" evidence="4">
    <location>
        <begin position="398"/>
        <end position="424"/>
    </location>
</feature>
<evidence type="ECO:0000256" key="2">
    <source>
        <dbReference type="SAM" id="Coils"/>
    </source>
</evidence>
<feature type="region of interest" description="Disordered" evidence="3">
    <location>
        <begin position="417"/>
        <end position="476"/>
    </location>
</feature>
<evidence type="ECO:0000256" key="3">
    <source>
        <dbReference type="SAM" id="MobiDB-lite"/>
    </source>
</evidence>
<keyword evidence="1" id="KW-0862">Zinc</keyword>
<feature type="compositionally biased region" description="Basic residues" evidence="3">
    <location>
        <begin position="426"/>
        <end position="476"/>
    </location>
</feature>
<keyword evidence="1" id="KW-0863">Zinc-finger</keyword>
<dbReference type="GO" id="GO:0008270">
    <property type="term" value="F:zinc ion binding"/>
    <property type="evidence" value="ECO:0007669"/>
    <property type="project" value="UniProtKB-KW"/>
</dbReference>
<reference evidence="5" key="1">
    <citation type="journal article" date="2012" name="Proc. Natl. Acad. Sci. U.S.A.">
        <title>Antigenic diversity is generated by distinct evolutionary mechanisms in African trypanosome species.</title>
        <authorList>
            <person name="Jackson A.P."/>
            <person name="Berry A."/>
            <person name="Aslett M."/>
            <person name="Allison H.C."/>
            <person name="Burton P."/>
            <person name="Vavrova-Anderson J."/>
            <person name="Brown R."/>
            <person name="Browne H."/>
            <person name="Corton N."/>
            <person name="Hauser H."/>
            <person name="Gamble J."/>
            <person name="Gilderthorp R."/>
            <person name="Marcello L."/>
            <person name="McQuillan J."/>
            <person name="Otto T.D."/>
            <person name="Quail M.A."/>
            <person name="Sanders M.J."/>
            <person name="van Tonder A."/>
            <person name="Ginger M.L."/>
            <person name="Field M.C."/>
            <person name="Barry J.D."/>
            <person name="Hertz-Fowler C."/>
            <person name="Berriman M."/>
        </authorList>
    </citation>
    <scope>NUCLEOTIDE SEQUENCE</scope>
    <source>
        <strain evidence="5">Y486</strain>
    </source>
</reference>
<feature type="coiled-coil region" evidence="2">
    <location>
        <begin position="172"/>
        <end position="215"/>
    </location>
</feature>
<organism evidence="5">
    <name type="scientific">Trypanosoma vivax (strain Y486)</name>
    <dbReference type="NCBI Taxonomy" id="1055687"/>
    <lineage>
        <taxon>Eukaryota</taxon>
        <taxon>Discoba</taxon>
        <taxon>Euglenozoa</taxon>
        <taxon>Kinetoplastea</taxon>
        <taxon>Metakinetoplastina</taxon>
        <taxon>Trypanosomatida</taxon>
        <taxon>Trypanosomatidae</taxon>
        <taxon>Trypanosoma</taxon>
        <taxon>Duttonella</taxon>
    </lineage>
</organism>
<keyword evidence="2" id="KW-0175">Coiled coil</keyword>
<dbReference type="InterPro" id="IPR000571">
    <property type="entry name" value="Znf_CCCH"/>
</dbReference>
<evidence type="ECO:0000259" key="4">
    <source>
        <dbReference type="PROSITE" id="PS50103"/>
    </source>
</evidence>
<protein>
    <recommendedName>
        <fullName evidence="4">C3H1-type domain-containing protein</fullName>
    </recommendedName>
</protein>
<keyword evidence="1" id="KW-0479">Metal-binding</keyword>
<accession>G0UBJ2</accession>
<proteinExistence type="predicted"/>
<evidence type="ECO:0000256" key="1">
    <source>
        <dbReference type="PROSITE-ProRule" id="PRU00723"/>
    </source>
</evidence>